<dbReference type="Proteomes" id="UP000006906">
    <property type="component" value="Chromosome 12"/>
</dbReference>
<keyword evidence="2" id="KW-1185">Reference proteome</keyword>
<reference evidence="1 2" key="1">
    <citation type="journal article" date="2007" name="Science">
        <title>The Chlamydomonas genome reveals the evolution of key animal and plant functions.</title>
        <authorList>
            <person name="Merchant S.S."/>
            <person name="Prochnik S.E."/>
            <person name="Vallon O."/>
            <person name="Harris E.H."/>
            <person name="Karpowicz S.J."/>
            <person name="Witman G.B."/>
            <person name="Terry A."/>
            <person name="Salamov A."/>
            <person name="Fritz-Laylin L.K."/>
            <person name="Marechal-Drouard L."/>
            <person name="Marshall W.F."/>
            <person name="Qu L.H."/>
            <person name="Nelson D.R."/>
            <person name="Sanderfoot A.A."/>
            <person name="Spalding M.H."/>
            <person name="Kapitonov V.V."/>
            <person name="Ren Q."/>
            <person name="Ferris P."/>
            <person name="Lindquist E."/>
            <person name="Shapiro H."/>
            <person name="Lucas S.M."/>
            <person name="Grimwood J."/>
            <person name="Schmutz J."/>
            <person name="Cardol P."/>
            <person name="Cerutti H."/>
            <person name="Chanfreau G."/>
            <person name="Chen C.L."/>
            <person name="Cognat V."/>
            <person name="Croft M.T."/>
            <person name="Dent R."/>
            <person name="Dutcher S."/>
            <person name="Fernandez E."/>
            <person name="Fukuzawa H."/>
            <person name="Gonzalez-Ballester D."/>
            <person name="Gonzalez-Halphen D."/>
            <person name="Hallmann A."/>
            <person name="Hanikenne M."/>
            <person name="Hippler M."/>
            <person name="Inwood W."/>
            <person name="Jabbari K."/>
            <person name="Kalanon M."/>
            <person name="Kuras R."/>
            <person name="Lefebvre P.A."/>
            <person name="Lemaire S.D."/>
            <person name="Lobanov A.V."/>
            <person name="Lohr M."/>
            <person name="Manuell A."/>
            <person name="Meier I."/>
            <person name="Mets L."/>
            <person name="Mittag M."/>
            <person name="Mittelmeier T."/>
            <person name="Moroney J.V."/>
            <person name="Moseley J."/>
            <person name="Napoli C."/>
            <person name="Nedelcu A.M."/>
            <person name="Niyogi K."/>
            <person name="Novoselov S.V."/>
            <person name="Paulsen I.T."/>
            <person name="Pazour G."/>
            <person name="Purton S."/>
            <person name="Ral J.P."/>
            <person name="Riano-Pachon D.M."/>
            <person name="Riekhof W."/>
            <person name="Rymarquis L."/>
            <person name="Schroda M."/>
            <person name="Stern D."/>
            <person name="Umen J."/>
            <person name="Willows R."/>
            <person name="Wilson N."/>
            <person name="Zimmer S.L."/>
            <person name="Allmer J."/>
            <person name="Balk J."/>
            <person name="Bisova K."/>
            <person name="Chen C.J."/>
            <person name="Elias M."/>
            <person name="Gendler K."/>
            <person name="Hauser C."/>
            <person name="Lamb M.R."/>
            <person name="Ledford H."/>
            <person name="Long J.C."/>
            <person name="Minagawa J."/>
            <person name="Page M.D."/>
            <person name="Pan J."/>
            <person name="Pootakham W."/>
            <person name="Roje S."/>
            <person name="Rose A."/>
            <person name="Stahlberg E."/>
            <person name="Terauchi A.M."/>
            <person name="Yang P."/>
            <person name="Ball S."/>
            <person name="Bowler C."/>
            <person name="Dieckmann C.L."/>
            <person name="Gladyshev V.N."/>
            <person name="Green P."/>
            <person name="Jorgensen R."/>
            <person name="Mayfield S."/>
            <person name="Mueller-Roeber B."/>
            <person name="Rajamani S."/>
            <person name="Sayre R.T."/>
            <person name="Brokstein P."/>
            <person name="Dubchak I."/>
            <person name="Goodstein D."/>
            <person name="Hornick L."/>
            <person name="Huang Y.W."/>
            <person name="Jhaveri J."/>
            <person name="Luo Y."/>
            <person name="Martinez D."/>
            <person name="Ngau W.C."/>
            <person name="Otillar B."/>
            <person name="Poliakov A."/>
            <person name="Porter A."/>
            <person name="Szajkowski L."/>
            <person name="Werner G."/>
            <person name="Zhou K."/>
            <person name="Grigoriev I.V."/>
            <person name="Rokhsar D.S."/>
            <person name="Grossman A.R."/>
        </authorList>
    </citation>
    <scope>NUCLEOTIDE SEQUENCE [LARGE SCALE GENOMIC DNA]</scope>
    <source>
        <strain evidence="2">CC-503</strain>
    </source>
</reference>
<sequence>MLLCDGCDWPLRCLGGRKKVPSDSWLCPHYTGRHSPQEADGLDEAPAAKRADTRAIGAVGSGLRAGFLLLSAGWLERTAALLGVRAAPWLQEARLAVVAPRRYL</sequence>
<dbReference type="EMBL" id="CM008973">
    <property type="protein sequence ID" value="PNW75969.1"/>
    <property type="molecule type" value="Genomic_DNA"/>
</dbReference>
<gene>
    <name evidence="1" type="ORF">CHLRE_12g552952v5</name>
</gene>
<dbReference type="AlphaFoldDB" id="A0A2K3D612"/>
<dbReference type="RefSeq" id="XP_042918962.1">
    <property type="nucleotide sequence ID" value="XM_043069030.1"/>
</dbReference>
<dbReference type="KEGG" id="cre:CHLRE_12g552952v5"/>
<protein>
    <submittedName>
        <fullName evidence="1">Uncharacterized protein</fullName>
    </submittedName>
</protein>
<evidence type="ECO:0000313" key="1">
    <source>
        <dbReference type="EMBL" id="PNW75969.1"/>
    </source>
</evidence>
<dbReference type="Gramene" id="PNW75969">
    <property type="protein sequence ID" value="PNW75969"/>
    <property type="gene ID" value="CHLRE_12g552952v5"/>
</dbReference>
<name>A0A2K3D612_CHLRE</name>
<accession>A0A2K3D612</accession>
<proteinExistence type="predicted"/>
<dbReference type="InParanoid" id="A0A2K3D612"/>
<dbReference type="GeneID" id="66055819"/>
<evidence type="ECO:0000313" key="2">
    <source>
        <dbReference type="Proteomes" id="UP000006906"/>
    </source>
</evidence>
<organism evidence="1 2">
    <name type="scientific">Chlamydomonas reinhardtii</name>
    <name type="common">Chlamydomonas smithii</name>
    <dbReference type="NCBI Taxonomy" id="3055"/>
    <lineage>
        <taxon>Eukaryota</taxon>
        <taxon>Viridiplantae</taxon>
        <taxon>Chlorophyta</taxon>
        <taxon>core chlorophytes</taxon>
        <taxon>Chlorophyceae</taxon>
        <taxon>CS clade</taxon>
        <taxon>Chlamydomonadales</taxon>
        <taxon>Chlamydomonadaceae</taxon>
        <taxon>Chlamydomonas</taxon>
    </lineage>
</organism>